<evidence type="ECO:0000313" key="2">
    <source>
        <dbReference type="Proteomes" id="UP000595437"/>
    </source>
</evidence>
<accession>A0A7T8JVU8</accession>
<keyword evidence="2" id="KW-1185">Reference proteome</keyword>
<evidence type="ECO:0000313" key="1">
    <source>
        <dbReference type="EMBL" id="QQP37122.1"/>
    </source>
</evidence>
<proteinExistence type="predicted"/>
<dbReference type="EMBL" id="CP045901">
    <property type="protein sequence ID" value="QQP37122.1"/>
    <property type="molecule type" value="Genomic_DNA"/>
</dbReference>
<organism evidence="1 2">
    <name type="scientific">Caligus rogercresseyi</name>
    <name type="common">Sea louse</name>
    <dbReference type="NCBI Taxonomy" id="217165"/>
    <lineage>
        <taxon>Eukaryota</taxon>
        <taxon>Metazoa</taxon>
        <taxon>Ecdysozoa</taxon>
        <taxon>Arthropoda</taxon>
        <taxon>Crustacea</taxon>
        <taxon>Multicrustacea</taxon>
        <taxon>Hexanauplia</taxon>
        <taxon>Copepoda</taxon>
        <taxon>Siphonostomatoida</taxon>
        <taxon>Caligidae</taxon>
        <taxon>Caligus</taxon>
    </lineage>
</organism>
<reference evidence="2" key="1">
    <citation type="submission" date="2021-01" db="EMBL/GenBank/DDBJ databases">
        <title>Caligus Genome Assembly.</title>
        <authorList>
            <person name="Gallardo-Escarate C."/>
        </authorList>
    </citation>
    <scope>NUCLEOTIDE SEQUENCE [LARGE SCALE GENOMIC DNA]</scope>
</reference>
<sequence length="127" mass="13899">MLEKQKSLPEESDVFYPDKNNPIMLALSKDIAEIIKKQSGIASAGDDDEIVTYGQLSTGLEGSRPAVMEAAQAKSELQHEWSGQTVYSLLSGSGGDTRDIQEQLQDVVDTIDRDLELCQRTGTSLPR</sequence>
<dbReference type="Proteomes" id="UP000595437">
    <property type="component" value="Chromosome 12"/>
</dbReference>
<protein>
    <submittedName>
        <fullName evidence="1">LOC100158772</fullName>
    </submittedName>
</protein>
<name>A0A7T8JVU8_CALRO</name>
<gene>
    <name evidence="1" type="ORF">FKW44_017304</name>
</gene>
<dbReference type="AlphaFoldDB" id="A0A7T8JVU8"/>